<dbReference type="Proteomes" id="UP000308037">
    <property type="component" value="Unassembled WGS sequence"/>
</dbReference>
<dbReference type="CDD" id="cd00293">
    <property type="entry name" value="USP-like"/>
    <property type="match status" value="1"/>
</dbReference>
<name>A0A4V5ZP08_9EURY</name>
<keyword evidence="3" id="KW-1185">Reference proteome</keyword>
<reference evidence="2 3" key="1">
    <citation type="submission" date="2019-04" db="EMBL/GenBank/DDBJ databases">
        <title>Natronomonas sp. F20-122 a newhaloarchaeon isolated from a saline saltern of Isla Bacuta, Huelva, Spain.</title>
        <authorList>
            <person name="Duran-Viseras A."/>
            <person name="Sanchez-Porro C."/>
            <person name="Ventosa A."/>
        </authorList>
    </citation>
    <scope>NUCLEOTIDE SEQUENCE [LARGE SCALE GENOMIC DNA]</scope>
    <source>
        <strain evidence="2 3">F20-122</strain>
    </source>
</reference>
<evidence type="ECO:0000313" key="3">
    <source>
        <dbReference type="Proteomes" id="UP000308037"/>
    </source>
</evidence>
<feature type="domain" description="UspA" evidence="1">
    <location>
        <begin position="112"/>
        <end position="233"/>
    </location>
</feature>
<evidence type="ECO:0000259" key="1">
    <source>
        <dbReference type="Pfam" id="PF00582"/>
    </source>
</evidence>
<gene>
    <name evidence="2" type="ORF">DM868_05675</name>
</gene>
<comment type="caution">
    <text evidence="2">The sequence shown here is derived from an EMBL/GenBank/DDBJ whole genome shotgun (WGS) entry which is preliminary data.</text>
</comment>
<sequence>MHEKPTILLPVRILEGESLPEGTGKLLSNVRVLLLGYHVVPEQTAPGQMQMQFEDRAQDRLAELESALESAGATVETRLVFTHEGQKTIDRMIYEHGCLAVLVPDMVRDLDDVLVPIRGTVGVDRLVRVVTGLFADTDASITLFHVAEPDETDEDARTLLDGVADRLTDVGIDEERIRLTIRRGDGALDSITEAAESADAIVMGETDPSIATFVFGMPAEKVADRFVGPVFIVQRERPDGIERD</sequence>
<dbReference type="SUPFAM" id="SSF52402">
    <property type="entry name" value="Adenine nucleotide alpha hydrolases-like"/>
    <property type="match status" value="1"/>
</dbReference>
<dbReference type="Gene3D" id="3.40.50.12370">
    <property type="match status" value="1"/>
</dbReference>
<dbReference type="Pfam" id="PF00582">
    <property type="entry name" value="Usp"/>
    <property type="match status" value="1"/>
</dbReference>
<dbReference type="EMBL" id="QKNX01000002">
    <property type="protein sequence ID" value="TKR25983.1"/>
    <property type="molecule type" value="Genomic_DNA"/>
</dbReference>
<protein>
    <submittedName>
        <fullName evidence="2">Universal stress protein</fullName>
    </submittedName>
</protein>
<dbReference type="AlphaFoldDB" id="A0A4V5ZP08"/>
<proteinExistence type="predicted"/>
<accession>A0A4V5ZP08</accession>
<dbReference type="InterPro" id="IPR006016">
    <property type="entry name" value="UspA"/>
</dbReference>
<organism evidence="2 3">
    <name type="scientific">Natronomonas salsuginis</name>
    <dbReference type="NCBI Taxonomy" id="2217661"/>
    <lineage>
        <taxon>Archaea</taxon>
        <taxon>Methanobacteriati</taxon>
        <taxon>Methanobacteriota</taxon>
        <taxon>Stenosarchaea group</taxon>
        <taxon>Halobacteria</taxon>
        <taxon>Halobacteriales</taxon>
        <taxon>Natronomonadaceae</taxon>
        <taxon>Natronomonas</taxon>
    </lineage>
</organism>
<dbReference type="RefSeq" id="WP_137275885.1">
    <property type="nucleotide sequence ID" value="NZ_QKNX01000002.1"/>
</dbReference>
<dbReference type="OrthoDB" id="157328at2157"/>
<evidence type="ECO:0000313" key="2">
    <source>
        <dbReference type="EMBL" id="TKR25983.1"/>
    </source>
</evidence>